<evidence type="ECO:0000313" key="9">
    <source>
        <dbReference type="EMBL" id="AFV12677.1"/>
    </source>
</evidence>
<dbReference type="eggNOG" id="COG0601">
    <property type="taxonomic scope" value="Bacteria"/>
</dbReference>
<gene>
    <name evidence="9" type="ordered locus">Tph_c25030</name>
</gene>
<dbReference type="CDD" id="cd06261">
    <property type="entry name" value="TM_PBP2"/>
    <property type="match status" value="1"/>
</dbReference>
<proteinExistence type="inferred from homology"/>
<dbReference type="AlphaFoldDB" id="K4LKS8"/>
<accession>K4LKS8</accession>
<feature type="transmembrane region" description="Helical" evidence="7">
    <location>
        <begin position="138"/>
        <end position="169"/>
    </location>
</feature>
<feature type="transmembrane region" description="Helical" evidence="7">
    <location>
        <begin position="251"/>
        <end position="273"/>
    </location>
</feature>
<dbReference type="KEGG" id="tpz:Tph_c25030"/>
<feature type="transmembrane region" description="Helical" evidence="7">
    <location>
        <begin position="12"/>
        <end position="31"/>
    </location>
</feature>
<keyword evidence="6 7" id="KW-0472">Membrane</keyword>
<reference evidence="9 10" key="1">
    <citation type="journal article" date="2012" name="BMC Genomics">
        <title>Genome-guided analysis of physiological and morphological traits of the fermentative acetate oxidizer Thermacetogenium phaeum.</title>
        <authorList>
            <person name="Oehler D."/>
            <person name="Poehlein A."/>
            <person name="Leimbach A."/>
            <person name="Muller N."/>
            <person name="Daniel R."/>
            <person name="Gottschalk G."/>
            <person name="Schink B."/>
        </authorList>
    </citation>
    <scope>NUCLEOTIDE SEQUENCE [LARGE SCALE GENOMIC DNA]</scope>
    <source>
        <strain evidence="10">ATCC BAA-254 / DSM 26808 / PB</strain>
    </source>
</reference>
<keyword evidence="5 7" id="KW-1133">Transmembrane helix</keyword>
<dbReference type="STRING" id="1089553.Tph_c25030"/>
<evidence type="ECO:0000256" key="2">
    <source>
        <dbReference type="ARBA" id="ARBA00022448"/>
    </source>
</evidence>
<feature type="transmembrane region" description="Helical" evidence="7">
    <location>
        <begin position="105"/>
        <end position="126"/>
    </location>
</feature>
<dbReference type="GO" id="GO:0005886">
    <property type="term" value="C:plasma membrane"/>
    <property type="evidence" value="ECO:0007669"/>
    <property type="project" value="UniProtKB-SubCell"/>
</dbReference>
<feature type="transmembrane region" description="Helical" evidence="7">
    <location>
        <begin position="189"/>
        <end position="211"/>
    </location>
</feature>
<dbReference type="InterPro" id="IPR035906">
    <property type="entry name" value="MetI-like_sf"/>
</dbReference>
<evidence type="ECO:0000259" key="8">
    <source>
        <dbReference type="PROSITE" id="PS50928"/>
    </source>
</evidence>
<dbReference type="Pfam" id="PF19300">
    <property type="entry name" value="BPD_transp_1_N"/>
    <property type="match status" value="1"/>
</dbReference>
<feature type="domain" description="ABC transmembrane type-1" evidence="8">
    <location>
        <begin position="103"/>
        <end position="312"/>
    </location>
</feature>
<comment type="similarity">
    <text evidence="7">Belongs to the binding-protein-dependent transport system permease family.</text>
</comment>
<comment type="subcellular location">
    <subcellularLocation>
        <location evidence="1 7">Cell membrane</location>
        <topology evidence="1 7">Multi-pass membrane protein</topology>
    </subcellularLocation>
</comment>
<name>K4LKS8_THEPS</name>
<dbReference type="OrthoDB" id="9769919at2"/>
<evidence type="ECO:0000256" key="3">
    <source>
        <dbReference type="ARBA" id="ARBA00022475"/>
    </source>
</evidence>
<evidence type="ECO:0000313" key="10">
    <source>
        <dbReference type="Proteomes" id="UP000000467"/>
    </source>
</evidence>
<dbReference type="PANTHER" id="PTHR43376:SF1">
    <property type="entry name" value="OLIGOPEPTIDE TRANSPORT SYSTEM PERMEASE PROTEIN"/>
    <property type="match status" value="1"/>
</dbReference>
<keyword evidence="10" id="KW-1185">Reference proteome</keyword>
<dbReference type="Proteomes" id="UP000000467">
    <property type="component" value="Chromosome"/>
</dbReference>
<dbReference type="SUPFAM" id="SSF161098">
    <property type="entry name" value="MetI-like"/>
    <property type="match status" value="1"/>
</dbReference>
<dbReference type="GO" id="GO:0055085">
    <property type="term" value="P:transmembrane transport"/>
    <property type="evidence" value="ECO:0007669"/>
    <property type="project" value="InterPro"/>
</dbReference>
<dbReference type="InterPro" id="IPR045621">
    <property type="entry name" value="BPD_transp_1_N"/>
</dbReference>
<feature type="transmembrane region" description="Helical" evidence="7">
    <location>
        <begin position="293"/>
        <end position="319"/>
    </location>
</feature>
<dbReference type="Gene3D" id="1.10.3720.10">
    <property type="entry name" value="MetI-like"/>
    <property type="match status" value="1"/>
</dbReference>
<dbReference type="Pfam" id="PF00528">
    <property type="entry name" value="BPD_transp_1"/>
    <property type="match status" value="1"/>
</dbReference>
<dbReference type="InterPro" id="IPR000515">
    <property type="entry name" value="MetI-like"/>
</dbReference>
<keyword evidence="3" id="KW-1003">Cell membrane</keyword>
<organism evidence="9 10">
    <name type="scientific">Thermacetogenium phaeum (strain ATCC BAA-254 / DSM 26808 / PB)</name>
    <dbReference type="NCBI Taxonomy" id="1089553"/>
    <lineage>
        <taxon>Bacteria</taxon>
        <taxon>Bacillati</taxon>
        <taxon>Bacillota</taxon>
        <taxon>Clostridia</taxon>
        <taxon>Thermoanaerobacterales</taxon>
        <taxon>Thermoanaerobacteraceae</taxon>
        <taxon>Thermacetogenium</taxon>
    </lineage>
</organism>
<evidence type="ECO:0000256" key="6">
    <source>
        <dbReference type="ARBA" id="ARBA00023136"/>
    </source>
</evidence>
<evidence type="ECO:0000256" key="5">
    <source>
        <dbReference type="ARBA" id="ARBA00022989"/>
    </source>
</evidence>
<evidence type="ECO:0000256" key="1">
    <source>
        <dbReference type="ARBA" id="ARBA00004651"/>
    </source>
</evidence>
<keyword evidence="2 7" id="KW-0813">Transport</keyword>
<dbReference type="HOGENOM" id="CLU_036879_1_0_9"/>
<keyword evidence="4 7" id="KW-0812">Transmembrane</keyword>
<dbReference type="PROSITE" id="PS50928">
    <property type="entry name" value="ABC_TM1"/>
    <property type="match status" value="1"/>
</dbReference>
<evidence type="ECO:0000256" key="7">
    <source>
        <dbReference type="RuleBase" id="RU363032"/>
    </source>
</evidence>
<evidence type="ECO:0000256" key="4">
    <source>
        <dbReference type="ARBA" id="ARBA00022692"/>
    </source>
</evidence>
<dbReference type="PANTHER" id="PTHR43376">
    <property type="entry name" value="OLIGOPEPTIDE TRANSPORT SYSTEM PERMEASE PROTEIN"/>
    <property type="match status" value="1"/>
</dbReference>
<sequence>MRRFYLSLRLVWYLLAFFCVITLNFFLIRFMPGDPLVHLLGEENYQYLYVHEPETLEELKARYGLDKPLPVQYGIYLANCLKGDFGWSYQYGQPVFKVILFRIKWTLVLLLPAIILAAILGAYLGTLAGWRKGQKVDFIFTPVLLFFYTVPTYCFGMLLLLIFAFYLDLFPLGGMVSGGLSGPSRLVDILWHMCLPLTVLVIHNGAYNYIIMRNSVAQVRKEEYVLTAFAKGLRDRQVLFRHIFRNALPPLVTVVALDFGFLLAGALLVEVVFSWQGMGTLIYDAVVSRDYPMLQGCFLVLTFCVILANFLADLVYALIDPRVKEGENRA</sequence>
<protein>
    <submittedName>
        <fullName evidence="9">Putative peptide permease protein</fullName>
    </submittedName>
</protein>
<dbReference type="EMBL" id="CP003732">
    <property type="protein sequence ID" value="AFV12677.1"/>
    <property type="molecule type" value="Genomic_DNA"/>
</dbReference>